<dbReference type="AlphaFoldDB" id="A0A8J8TA40"/>
<dbReference type="Proteomes" id="UP000785679">
    <property type="component" value="Unassembled WGS sequence"/>
</dbReference>
<reference evidence="2" key="1">
    <citation type="submission" date="2019-06" db="EMBL/GenBank/DDBJ databases">
        <authorList>
            <person name="Zheng W."/>
        </authorList>
    </citation>
    <scope>NUCLEOTIDE SEQUENCE</scope>
    <source>
        <strain evidence="2">QDHG01</strain>
    </source>
</reference>
<accession>A0A8J8TA40</accession>
<name>A0A8J8TA40_HALGN</name>
<evidence type="ECO:0000313" key="2">
    <source>
        <dbReference type="EMBL" id="TNV88172.1"/>
    </source>
</evidence>
<sequence>MRLTRQYLYLRVLGMSTRHRLHPGKSARHATKVTFIFRLLTLAISLPIGVGYWHISEIFTGIGLRWQGGCSCEHSS</sequence>
<keyword evidence="1" id="KW-0812">Transmembrane</keyword>
<gene>
    <name evidence="2" type="ORF">FGO68_gene8009</name>
</gene>
<keyword evidence="1" id="KW-0472">Membrane</keyword>
<dbReference type="EMBL" id="RRYP01000049">
    <property type="protein sequence ID" value="TNV88172.1"/>
    <property type="molecule type" value="Genomic_DNA"/>
</dbReference>
<keyword evidence="3" id="KW-1185">Reference proteome</keyword>
<feature type="transmembrane region" description="Helical" evidence="1">
    <location>
        <begin position="35"/>
        <end position="55"/>
    </location>
</feature>
<evidence type="ECO:0000313" key="3">
    <source>
        <dbReference type="Proteomes" id="UP000785679"/>
    </source>
</evidence>
<evidence type="ECO:0000256" key="1">
    <source>
        <dbReference type="SAM" id="Phobius"/>
    </source>
</evidence>
<proteinExistence type="predicted"/>
<comment type="caution">
    <text evidence="2">The sequence shown here is derived from an EMBL/GenBank/DDBJ whole genome shotgun (WGS) entry which is preliminary data.</text>
</comment>
<keyword evidence="1" id="KW-1133">Transmembrane helix</keyword>
<organism evidence="2 3">
    <name type="scientific">Halteria grandinella</name>
    <dbReference type="NCBI Taxonomy" id="5974"/>
    <lineage>
        <taxon>Eukaryota</taxon>
        <taxon>Sar</taxon>
        <taxon>Alveolata</taxon>
        <taxon>Ciliophora</taxon>
        <taxon>Intramacronucleata</taxon>
        <taxon>Spirotrichea</taxon>
        <taxon>Stichotrichia</taxon>
        <taxon>Sporadotrichida</taxon>
        <taxon>Halteriidae</taxon>
        <taxon>Halteria</taxon>
    </lineage>
</organism>
<protein>
    <submittedName>
        <fullName evidence="2">Uncharacterized protein</fullName>
    </submittedName>
</protein>